<feature type="transmembrane region" description="Helical" evidence="1">
    <location>
        <begin position="21"/>
        <end position="40"/>
    </location>
</feature>
<comment type="caution">
    <text evidence="2">The sequence shown here is derived from an EMBL/GenBank/DDBJ whole genome shotgun (WGS) entry which is preliminary data.</text>
</comment>
<keyword evidence="1" id="KW-1133">Transmembrane helix</keyword>
<accession>A0A949TKY6</accession>
<dbReference type="EMBL" id="JAEEGC010000098">
    <property type="protein sequence ID" value="MBV7274779.1"/>
    <property type="molecule type" value="Genomic_DNA"/>
</dbReference>
<gene>
    <name evidence="2" type="ORF">I6U48_17935</name>
</gene>
<sequence>MAGKNDLIEKVEVDKVEWTGIDGFLVLMFFIVGAIIWISIIKKIDVVVGLIIPISLAIIVTVIFVAYLMEIFKFYKNKSK</sequence>
<reference evidence="2" key="1">
    <citation type="submission" date="2020-12" db="EMBL/GenBank/DDBJ databases">
        <title>Clostridium thailandense sp. nov., a novel acetogenic bacterium isolated from peat land soil in Thailand.</title>
        <authorList>
            <person name="Chaikitkaew S."/>
            <person name="Birkeland N.K."/>
        </authorList>
    </citation>
    <scope>NUCLEOTIDE SEQUENCE</scope>
    <source>
        <strain evidence="2">PL3</strain>
    </source>
</reference>
<keyword evidence="3" id="KW-1185">Reference proteome</keyword>
<protein>
    <submittedName>
        <fullName evidence="2">Uncharacterized protein</fullName>
    </submittedName>
</protein>
<evidence type="ECO:0000313" key="2">
    <source>
        <dbReference type="EMBL" id="MBV7274779.1"/>
    </source>
</evidence>
<keyword evidence="1" id="KW-0812">Transmembrane</keyword>
<evidence type="ECO:0000256" key="1">
    <source>
        <dbReference type="SAM" id="Phobius"/>
    </source>
</evidence>
<evidence type="ECO:0000313" key="3">
    <source>
        <dbReference type="Proteomes" id="UP000694308"/>
    </source>
</evidence>
<feature type="transmembrane region" description="Helical" evidence="1">
    <location>
        <begin position="46"/>
        <end position="69"/>
    </location>
</feature>
<proteinExistence type="predicted"/>
<keyword evidence="1" id="KW-0472">Membrane</keyword>
<dbReference type="RefSeq" id="WP_218321839.1">
    <property type="nucleotide sequence ID" value="NZ_JAEEGC010000098.1"/>
</dbReference>
<name>A0A949TKY6_9CLOT</name>
<organism evidence="2 3">
    <name type="scientific">Clostridium thailandense</name>
    <dbReference type="NCBI Taxonomy" id="2794346"/>
    <lineage>
        <taxon>Bacteria</taxon>
        <taxon>Bacillati</taxon>
        <taxon>Bacillota</taxon>
        <taxon>Clostridia</taxon>
        <taxon>Eubacteriales</taxon>
        <taxon>Clostridiaceae</taxon>
        <taxon>Clostridium</taxon>
    </lineage>
</organism>
<dbReference type="AlphaFoldDB" id="A0A949TKY6"/>
<dbReference type="Proteomes" id="UP000694308">
    <property type="component" value="Unassembled WGS sequence"/>
</dbReference>